<sequence>MIYYTGDIHGQKHDIERFCKRFNPTREDIIVILGDVGANYGQDERDAELKYALNKLKPIIFCIHGNHEIRPWHIPTYKTKEWHGGIVWYEEAYPSVLFARDGEIYDLEGLRHIVIGGAYSVDKFYRLSRGYGWWSDEQPSEEIKQYVEQQLKENVIDVVLSHTCPFKYEPVEEFLPGIDQSTVDDSTEKWLDVIEETTDYIAWFCGHWHTNKRIDKMHFLFHQFESSESIQELKVMKEMTDEDMRKVIGNYNTLVTFSVRYALGRSTLTPGTMKRIIKDSLGALHEQTKQGILRDIEDYIEQHETVDALGEWQQTMKMLRDDLERKKKDG</sequence>
<evidence type="ECO:0000259" key="1">
    <source>
        <dbReference type="Pfam" id="PF00149"/>
    </source>
</evidence>
<organism evidence="2 3">
    <name type="scientific">[Eubacterium] siraeum 70/3</name>
    <dbReference type="NCBI Taxonomy" id="657319"/>
    <lineage>
        <taxon>Bacteria</taxon>
        <taxon>Bacillati</taxon>
        <taxon>Bacillota</taxon>
        <taxon>Clostridia</taxon>
        <taxon>Eubacteriales</taxon>
        <taxon>Oscillospiraceae</taxon>
        <taxon>Oscillospiraceae incertae sedis</taxon>
    </lineage>
</organism>
<dbReference type="KEGG" id="esu:EUS_10590"/>
<dbReference type="SUPFAM" id="SSF56300">
    <property type="entry name" value="Metallo-dependent phosphatases"/>
    <property type="match status" value="1"/>
</dbReference>
<dbReference type="GO" id="GO:0016787">
    <property type="term" value="F:hydrolase activity"/>
    <property type="evidence" value="ECO:0007669"/>
    <property type="project" value="InterPro"/>
</dbReference>
<dbReference type="BioCyc" id="ESIR657319:G136K-894-MONOMER"/>
<dbReference type="Proteomes" id="UP000008803">
    <property type="component" value="Chromosome"/>
</dbReference>
<dbReference type="InterPro" id="IPR029052">
    <property type="entry name" value="Metallo-depent_PP-like"/>
</dbReference>
<protein>
    <submittedName>
        <fullName evidence="2">Calcineurin-like phosphoesterase</fullName>
    </submittedName>
</protein>
<dbReference type="InterPro" id="IPR004843">
    <property type="entry name" value="Calcineurin-like_PHP"/>
</dbReference>
<reference evidence="2 3" key="2">
    <citation type="submission" date="2010-03" db="EMBL/GenBank/DDBJ databases">
        <authorList>
            <person name="Pajon A."/>
        </authorList>
    </citation>
    <scope>NUCLEOTIDE SEQUENCE [LARGE SCALE GENOMIC DNA]</scope>
    <source>
        <strain evidence="2 3">70/3</strain>
    </source>
</reference>
<reference evidence="2 3" key="1">
    <citation type="submission" date="2010-03" db="EMBL/GenBank/DDBJ databases">
        <title>The genome sequence of Eubacterium siraeum 70/3.</title>
        <authorList>
            <consortium name="metaHIT consortium -- http://www.metahit.eu/"/>
            <person name="Pajon A."/>
            <person name="Turner K."/>
            <person name="Parkhill J."/>
            <person name="Duncan S."/>
            <person name="Flint H."/>
        </authorList>
    </citation>
    <scope>NUCLEOTIDE SEQUENCE [LARGE SCALE GENOMIC DNA]</scope>
    <source>
        <strain evidence="2 3">70/3</strain>
    </source>
</reference>
<dbReference type="CDD" id="cd00838">
    <property type="entry name" value="MPP_superfamily"/>
    <property type="match status" value="1"/>
</dbReference>
<proteinExistence type="predicted"/>
<feature type="domain" description="Calcineurin-like phosphoesterase" evidence="1">
    <location>
        <begin position="2"/>
        <end position="210"/>
    </location>
</feature>
<dbReference type="EMBL" id="FP929044">
    <property type="protein sequence ID" value="CBK96257.1"/>
    <property type="molecule type" value="Genomic_DNA"/>
</dbReference>
<evidence type="ECO:0000313" key="2">
    <source>
        <dbReference type="EMBL" id="CBK96257.1"/>
    </source>
</evidence>
<dbReference type="AlphaFoldDB" id="D4JT38"/>
<dbReference type="PATRIC" id="fig|657319.3.peg.1349"/>
<dbReference type="Pfam" id="PF00149">
    <property type="entry name" value="Metallophos"/>
    <property type="match status" value="1"/>
</dbReference>
<name>D4JT38_9FIRM</name>
<dbReference type="Gene3D" id="3.60.21.10">
    <property type="match status" value="1"/>
</dbReference>
<evidence type="ECO:0000313" key="3">
    <source>
        <dbReference type="Proteomes" id="UP000008803"/>
    </source>
</evidence>
<gene>
    <name evidence="2" type="ORF">EUS_10590</name>
</gene>
<dbReference type="HOGENOM" id="CLU_074814_0_0_9"/>
<accession>D4JT38</accession>